<dbReference type="OrthoDB" id="9914780at2"/>
<proteinExistence type="predicted"/>
<evidence type="ECO:0000313" key="2">
    <source>
        <dbReference type="Proteomes" id="UP000092377"/>
    </source>
</evidence>
<protein>
    <submittedName>
        <fullName evidence="1">Uncharacterized protein</fullName>
    </submittedName>
</protein>
<accession>A0A1B8HEX3</accession>
<sequence>MKKIIFAVGLLIYGVILIMQMASGSDCTEEYADDIKKICSKKENITLWEQTFATGKSDEIKKVKYSSVNLKDFFFKDETKIHYMEEAGKIYYVTLTVLRDSDCQGSSGDFSITPLITPRCWFGDNIRGYTIRLDLISEDADSFRLFPENTRYYYYVYDKKHVYFNGFYRSDDADPASLRRVVTDNPDKKLPEKLYSDNQHLYLDYRKIADESWDSLTDVRIIPVSADWNTLISGVTLTENRAAKDDSGIILKKGGNSGQLYLFSDDDVAVSTAADIPVTAEQQCYLNNIVVCHIGGDFYKTGYRYDSPVFEKITDENRSRISKEWDNLLLYYRNAVSGFFICHITVNVCTMPRPVMFRGFYISAVFVTQSVSAAILIQYL</sequence>
<dbReference type="EMBL" id="LZEY01000023">
    <property type="protein sequence ID" value="OBU07607.1"/>
    <property type="molecule type" value="Genomic_DNA"/>
</dbReference>
<keyword evidence="2" id="KW-1185">Reference proteome</keyword>
<evidence type="ECO:0000313" key="1">
    <source>
        <dbReference type="EMBL" id="OBU07607.1"/>
    </source>
</evidence>
<reference evidence="2" key="1">
    <citation type="submission" date="2016-06" db="EMBL/GenBank/DDBJ databases">
        <authorList>
            <person name="Butler K."/>
        </authorList>
    </citation>
    <scope>NUCLEOTIDE SEQUENCE [LARGE SCALE GENOMIC DNA]</scope>
    <source>
        <strain evidence="2">GCSL-Mp20</strain>
    </source>
</reference>
<gene>
    <name evidence="1" type="ORF">AYY18_05100</name>
</gene>
<dbReference type="RefSeq" id="WP_067402539.1">
    <property type="nucleotide sequence ID" value="NZ_LZEY01000023.1"/>
</dbReference>
<comment type="caution">
    <text evidence="1">The sequence shown here is derived from an EMBL/GenBank/DDBJ whole genome shotgun (WGS) entry which is preliminary data.</text>
</comment>
<organism evidence="1 2">
    <name type="scientific">Morganella psychrotolerans</name>
    <dbReference type="NCBI Taxonomy" id="368603"/>
    <lineage>
        <taxon>Bacteria</taxon>
        <taxon>Pseudomonadati</taxon>
        <taxon>Pseudomonadota</taxon>
        <taxon>Gammaproteobacteria</taxon>
        <taxon>Enterobacterales</taxon>
        <taxon>Morganellaceae</taxon>
        <taxon>Morganella</taxon>
    </lineage>
</organism>
<name>A0A1B8HEX3_9GAMM</name>
<dbReference type="AlphaFoldDB" id="A0A1B8HEX3"/>
<dbReference type="Proteomes" id="UP000092377">
    <property type="component" value="Unassembled WGS sequence"/>
</dbReference>